<dbReference type="PROSITE" id="PS50856">
    <property type="entry name" value="AMOP"/>
    <property type="match status" value="1"/>
</dbReference>
<evidence type="ECO:0000256" key="5">
    <source>
        <dbReference type="ARBA" id="ARBA00023136"/>
    </source>
</evidence>
<dbReference type="SMART" id="SM00179">
    <property type="entry name" value="EGF_CA"/>
    <property type="match status" value="1"/>
</dbReference>
<organism evidence="10 11">
    <name type="scientific">Scyliorhinus torazame</name>
    <name type="common">Cloudy catshark</name>
    <name type="synonym">Catulus torazame</name>
    <dbReference type="NCBI Taxonomy" id="75743"/>
    <lineage>
        <taxon>Eukaryota</taxon>
        <taxon>Metazoa</taxon>
        <taxon>Chordata</taxon>
        <taxon>Craniata</taxon>
        <taxon>Vertebrata</taxon>
        <taxon>Chondrichthyes</taxon>
        <taxon>Elasmobranchii</taxon>
        <taxon>Galeomorphii</taxon>
        <taxon>Galeoidea</taxon>
        <taxon>Carcharhiniformes</taxon>
        <taxon>Scyliorhinidae</taxon>
        <taxon>Scyliorhinus</taxon>
    </lineage>
</organism>
<dbReference type="GO" id="GO:0005176">
    <property type="term" value="F:ErbB-2 class receptor binding"/>
    <property type="evidence" value="ECO:0007669"/>
    <property type="project" value="TreeGrafter"/>
</dbReference>
<dbReference type="InterPro" id="IPR001881">
    <property type="entry name" value="EGF-like_Ca-bd_dom"/>
</dbReference>
<dbReference type="PROSITE" id="PS00010">
    <property type="entry name" value="ASX_HYDROXYL"/>
    <property type="match status" value="1"/>
</dbReference>
<dbReference type="PANTHER" id="PTHR13802">
    <property type="entry name" value="MUCIN 4-RELATED"/>
    <property type="match status" value="1"/>
</dbReference>
<keyword evidence="5" id="KW-0472">Membrane</keyword>
<evidence type="ECO:0000256" key="4">
    <source>
        <dbReference type="ARBA" id="ARBA00022989"/>
    </source>
</evidence>
<dbReference type="OrthoDB" id="4405280at2759"/>
<dbReference type="InterPro" id="IPR049883">
    <property type="entry name" value="NOTCH1_EGF-like"/>
</dbReference>
<accession>A0A401PT92</accession>
<sequence length="531" mass="60724">MHIITGNGTDCIDIDDCALNQRVCHEKATCNNTIGAYYYAFCTNQPGSFLCICEIGFVGDGFNCTDIDECSENGTECMDIESVLYLHGEAVGDLKVSASGADVNSPFIVPPMGFPFLDSVWDRIYFSDNGLIQFQNFQSNEKYLYPNPFKNGFGGNEMIPMLAVFWDDANLTFGDGKLLYQVYNESRKDFYSQMIISRTNKEVNTHFSKSIGGNFVPRWILKVTWDHISPVFFQKKNISETNTFQCILTTDGILSFALLKYATMLWHPGQRLFHRALMGYTNGEGIFYNDPQTQKINTYGPGGRYRPDQAIGNTGHRGQWAYRLDLQNPSKYSKSYQQKCWQWYLTEPNPSAWNTDVHSCPCHESQAKEDNRFIPEIMLFNVSTKQKLEEKRITFMSALPNRLKAGRRCIYSSGYLIEGITDRYFIYSPEATTTQDHIKGDLEPFEWCCRKSSLCNLYYEKRPIDKCENYTSLGLARTFSKDLQQGPFSKDLQQGPFSKDLQQGPFSKDLQQGPYLQQGPSARTFSKENKE</sequence>
<dbReference type="PROSITE" id="PS51220">
    <property type="entry name" value="NIDO"/>
    <property type="match status" value="1"/>
</dbReference>
<evidence type="ECO:0000259" key="8">
    <source>
        <dbReference type="PROSITE" id="PS50856"/>
    </source>
</evidence>
<feature type="region of interest" description="Disordered" evidence="7">
    <location>
        <begin position="486"/>
        <end position="531"/>
    </location>
</feature>
<comment type="caution">
    <text evidence="10">The sequence shown here is derived from an EMBL/GenBank/DDBJ whole genome shotgun (WGS) entry which is preliminary data.</text>
</comment>
<gene>
    <name evidence="10" type="ORF">scyTo_0021001</name>
</gene>
<dbReference type="PANTHER" id="PTHR13802:SF52">
    <property type="entry name" value="MUCIN-4"/>
    <property type="match status" value="1"/>
</dbReference>
<dbReference type="Pfam" id="PF03782">
    <property type="entry name" value="AMOP"/>
    <property type="match status" value="1"/>
</dbReference>
<dbReference type="InterPro" id="IPR000152">
    <property type="entry name" value="EGF-type_Asp/Asn_hydroxyl_site"/>
</dbReference>
<dbReference type="PROSITE" id="PS01186">
    <property type="entry name" value="EGF_2"/>
    <property type="match status" value="1"/>
</dbReference>
<evidence type="ECO:0000256" key="1">
    <source>
        <dbReference type="ARBA" id="ARBA00004370"/>
    </source>
</evidence>
<evidence type="ECO:0000256" key="7">
    <source>
        <dbReference type="SAM" id="MobiDB-lite"/>
    </source>
</evidence>
<evidence type="ECO:0000256" key="2">
    <source>
        <dbReference type="ARBA" id="ARBA00022536"/>
    </source>
</evidence>
<dbReference type="InterPro" id="IPR003886">
    <property type="entry name" value="NIDO_dom"/>
</dbReference>
<dbReference type="InterPro" id="IPR005533">
    <property type="entry name" value="AMOP_dom"/>
</dbReference>
<keyword evidence="3" id="KW-0812">Transmembrane</keyword>
<dbReference type="InterPro" id="IPR051495">
    <property type="entry name" value="Epithelial_Barrier/Signaling"/>
</dbReference>
<feature type="domain" description="AMOP" evidence="8">
    <location>
        <begin position="332"/>
        <end position="462"/>
    </location>
</feature>
<dbReference type="GO" id="GO:0005509">
    <property type="term" value="F:calcium ion binding"/>
    <property type="evidence" value="ECO:0007669"/>
    <property type="project" value="InterPro"/>
</dbReference>
<dbReference type="CDD" id="cd00054">
    <property type="entry name" value="EGF_CA"/>
    <property type="match status" value="1"/>
</dbReference>
<dbReference type="GO" id="GO:0016020">
    <property type="term" value="C:membrane"/>
    <property type="evidence" value="ECO:0007669"/>
    <property type="project" value="UniProtKB-SubCell"/>
</dbReference>
<proteinExistence type="predicted"/>
<evidence type="ECO:0000256" key="3">
    <source>
        <dbReference type="ARBA" id="ARBA00022692"/>
    </source>
</evidence>
<evidence type="ECO:0000313" key="10">
    <source>
        <dbReference type="EMBL" id="GCB76366.1"/>
    </source>
</evidence>
<dbReference type="Pfam" id="PF06119">
    <property type="entry name" value="NIDO"/>
    <property type="match status" value="1"/>
</dbReference>
<evidence type="ECO:0000259" key="9">
    <source>
        <dbReference type="PROSITE" id="PS51220"/>
    </source>
</evidence>
<dbReference type="Pfam" id="PF07645">
    <property type="entry name" value="EGF_CA"/>
    <property type="match status" value="1"/>
</dbReference>
<dbReference type="Gene3D" id="2.10.25.10">
    <property type="entry name" value="Laminin"/>
    <property type="match status" value="2"/>
</dbReference>
<comment type="subcellular location">
    <subcellularLocation>
        <location evidence="1">Membrane</location>
    </subcellularLocation>
</comment>
<dbReference type="SMART" id="SM00539">
    <property type="entry name" value="NIDO"/>
    <property type="match status" value="1"/>
</dbReference>
<evidence type="ECO:0000313" key="11">
    <source>
        <dbReference type="Proteomes" id="UP000288216"/>
    </source>
</evidence>
<feature type="compositionally biased region" description="Polar residues" evidence="7">
    <location>
        <begin position="486"/>
        <end position="505"/>
    </location>
</feature>
<evidence type="ECO:0008006" key="12">
    <source>
        <dbReference type="Google" id="ProtNLM"/>
    </source>
</evidence>
<keyword evidence="11" id="KW-1185">Reference proteome</keyword>
<dbReference type="SUPFAM" id="SSF57196">
    <property type="entry name" value="EGF/Laminin"/>
    <property type="match status" value="1"/>
</dbReference>
<dbReference type="STRING" id="75743.A0A401PT92"/>
<dbReference type="Proteomes" id="UP000288216">
    <property type="component" value="Unassembled WGS sequence"/>
</dbReference>
<dbReference type="GO" id="GO:0007160">
    <property type="term" value="P:cell-matrix adhesion"/>
    <property type="evidence" value="ECO:0007669"/>
    <property type="project" value="InterPro"/>
</dbReference>
<feature type="compositionally biased region" description="Polar residues" evidence="7">
    <location>
        <begin position="514"/>
        <end position="524"/>
    </location>
</feature>
<dbReference type="InterPro" id="IPR000742">
    <property type="entry name" value="EGF"/>
</dbReference>
<dbReference type="AlphaFoldDB" id="A0A401PT92"/>
<dbReference type="EMBL" id="BFAA01017853">
    <property type="protein sequence ID" value="GCB76366.1"/>
    <property type="molecule type" value="Genomic_DNA"/>
</dbReference>
<reference evidence="10 11" key="1">
    <citation type="journal article" date="2018" name="Nat. Ecol. Evol.">
        <title>Shark genomes provide insights into elasmobranch evolution and the origin of vertebrates.</title>
        <authorList>
            <person name="Hara Y"/>
            <person name="Yamaguchi K"/>
            <person name="Onimaru K"/>
            <person name="Kadota M"/>
            <person name="Koyanagi M"/>
            <person name="Keeley SD"/>
            <person name="Tatsumi K"/>
            <person name="Tanaka K"/>
            <person name="Motone F"/>
            <person name="Kageyama Y"/>
            <person name="Nozu R"/>
            <person name="Adachi N"/>
            <person name="Nishimura O"/>
            <person name="Nakagawa R"/>
            <person name="Tanegashima C"/>
            <person name="Kiyatake I"/>
            <person name="Matsumoto R"/>
            <person name="Murakumo K"/>
            <person name="Nishida K"/>
            <person name="Terakita A"/>
            <person name="Kuratani S"/>
            <person name="Sato K"/>
            <person name="Hyodo S Kuraku.S."/>
        </authorList>
    </citation>
    <scope>NUCLEOTIDE SEQUENCE [LARGE SCALE GENOMIC DNA]</scope>
</reference>
<keyword evidence="2" id="KW-0245">EGF-like domain</keyword>
<keyword evidence="4" id="KW-1133">Transmembrane helix</keyword>
<name>A0A401PT92_SCYTO</name>
<keyword evidence="6" id="KW-1015">Disulfide bond</keyword>
<protein>
    <recommendedName>
        <fullName evidence="12">EGF-like domain-containing protein</fullName>
    </recommendedName>
</protein>
<feature type="domain" description="NIDO" evidence="9">
    <location>
        <begin position="164"/>
        <end position="327"/>
    </location>
</feature>
<dbReference type="OMA" id="KDLQQGP"/>
<evidence type="ECO:0000256" key="6">
    <source>
        <dbReference type="ARBA" id="ARBA00023157"/>
    </source>
</evidence>
<dbReference type="SMART" id="SM00723">
    <property type="entry name" value="AMOP"/>
    <property type="match status" value="1"/>
</dbReference>